<feature type="compositionally biased region" description="Low complexity" evidence="1">
    <location>
        <begin position="236"/>
        <end position="261"/>
    </location>
</feature>
<keyword evidence="2" id="KW-0472">Membrane</keyword>
<sequence>MAAGLFFFFTVLAAIVAVFVPSVRRWVLTRRHPVRAVGLTAVVWLVVLITLAATSSTSPPPSTNAAASAVPTTTTAAPTTTTSTAPVQTCHAGNDNGKPLPDTTCTPGATNPVVTASTLDSTICATGWADTVRPSAAYTDELKVQQIAAYGYADVQAADYVEDHLIPLELGGNPTDSRNLWPEPGTGQAVAAKDAVESALNRAVCGHRITLTAAQQAIAANWSTAETVLGLDAPVSTPATTAPSTTKTKAKATTTAEAPAPVEEDTSAADDPLAGRYRAGEFCSKSNLGVSTIATNGATITCVPDGSRYRWKA</sequence>
<dbReference type="Proteomes" id="UP000319769">
    <property type="component" value="Unassembled WGS sequence"/>
</dbReference>
<keyword evidence="2" id="KW-1133">Transmembrane helix</keyword>
<evidence type="ECO:0000256" key="1">
    <source>
        <dbReference type="SAM" id="MobiDB-lite"/>
    </source>
</evidence>
<feature type="transmembrane region" description="Helical" evidence="2">
    <location>
        <begin position="36"/>
        <end position="54"/>
    </location>
</feature>
<dbReference type="AlphaFoldDB" id="A0A5N0V478"/>
<protein>
    <submittedName>
        <fullName evidence="3">Uncharacterized protein</fullName>
    </submittedName>
</protein>
<feature type="transmembrane region" description="Helical" evidence="2">
    <location>
        <begin position="6"/>
        <end position="24"/>
    </location>
</feature>
<comment type="caution">
    <text evidence="3">The sequence shown here is derived from an EMBL/GenBank/DDBJ whole genome shotgun (WGS) entry which is preliminary data.</text>
</comment>
<reference evidence="3" key="1">
    <citation type="submission" date="2019-09" db="EMBL/GenBank/DDBJ databases">
        <authorList>
            <person name="Teo W.F.A."/>
            <person name="Duangmal K."/>
        </authorList>
    </citation>
    <scope>NUCLEOTIDE SEQUENCE [LARGE SCALE GENOMIC DNA]</scope>
    <source>
        <strain evidence="3">K81G1</strain>
    </source>
</reference>
<organism evidence="3 4">
    <name type="scientific">Amycolatopsis acidicola</name>
    <dbReference type="NCBI Taxonomy" id="2596893"/>
    <lineage>
        <taxon>Bacteria</taxon>
        <taxon>Bacillati</taxon>
        <taxon>Actinomycetota</taxon>
        <taxon>Actinomycetes</taxon>
        <taxon>Pseudonocardiales</taxon>
        <taxon>Pseudonocardiaceae</taxon>
        <taxon>Amycolatopsis</taxon>
    </lineage>
</organism>
<name>A0A5N0V478_9PSEU</name>
<dbReference type="OrthoDB" id="163358at2"/>
<dbReference type="RefSeq" id="WP_150980384.1">
    <property type="nucleotide sequence ID" value="NZ_VMNW02000023.1"/>
</dbReference>
<keyword evidence="2" id="KW-0812">Transmembrane</keyword>
<accession>A0A5N0V478</accession>
<evidence type="ECO:0000313" key="3">
    <source>
        <dbReference type="EMBL" id="KAA9160188.1"/>
    </source>
</evidence>
<gene>
    <name evidence="3" type="ORF">FPZ12_017700</name>
</gene>
<dbReference type="EMBL" id="VMNW02000023">
    <property type="protein sequence ID" value="KAA9160188.1"/>
    <property type="molecule type" value="Genomic_DNA"/>
</dbReference>
<feature type="region of interest" description="Disordered" evidence="1">
    <location>
        <begin position="236"/>
        <end position="270"/>
    </location>
</feature>
<proteinExistence type="predicted"/>
<feature type="compositionally biased region" description="Low complexity" evidence="1">
    <location>
        <begin position="55"/>
        <end position="86"/>
    </location>
</feature>
<evidence type="ECO:0000313" key="4">
    <source>
        <dbReference type="Proteomes" id="UP000319769"/>
    </source>
</evidence>
<evidence type="ECO:0000256" key="2">
    <source>
        <dbReference type="SAM" id="Phobius"/>
    </source>
</evidence>
<feature type="region of interest" description="Disordered" evidence="1">
    <location>
        <begin position="55"/>
        <end position="104"/>
    </location>
</feature>
<keyword evidence="4" id="KW-1185">Reference proteome</keyword>